<dbReference type="PANTHER" id="PTHR46052:SF1">
    <property type="entry name" value="PHOSDUCIN-LIKE PROTEIN"/>
    <property type="match status" value="1"/>
</dbReference>
<dbReference type="EMBL" id="HBIC01014184">
    <property type="protein sequence ID" value="CAE0278262.1"/>
    <property type="molecule type" value="Transcribed_RNA"/>
</dbReference>
<dbReference type="AlphaFoldDB" id="A0A7S3GW90"/>
<dbReference type="InterPro" id="IPR024253">
    <property type="entry name" value="Phosducin_thioredoxin-like_dom"/>
</dbReference>
<evidence type="ECO:0000256" key="1">
    <source>
        <dbReference type="ARBA" id="ARBA00009686"/>
    </source>
</evidence>
<dbReference type="PANTHER" id="PTHR46052">
    <property type="entry name" value="PHOSDUCIN-LIKE PROTEIN"/>
    <property type="match status" value="1"/>
</dbReference>
<dbReference type="InterPro" id="IPR036249">
    <property type="entry name" value="Thioredoxin-like_sf"/>
</dbReference>
<proteinExistence type="inferred from homology"/>
<accession>A0A7S3GW90</accession>
<dbReference type="InterPro" id="IPR051499">
    <property type="entry name" value="Phosducin-like_reg"/>
</dbReference>
<gene>
    <name evidence="4" type="ORF">SELO1098_LOCUS7094</name>
</gene>
<evidence type="ECO:0000256" key="2">
    <source>
        <dbReference type="SAM" id="MobiDB-lite"/>
    </source>
</evidence>
<dbReference type="Gene3D" id="3.40.30.10">
    <property type="entry name" value="Glutaredoxin"/>
    <property type="match status" value="1"/>
</dbReference>
<protein>
    <recommendedName>
        <fullName evidence="3">Phosducin domain-containing protein</fullName>
    </recommendedName>
</protein>
<dbReference type="Gene3D" id="1.10.168.10">
    <property type="entry name" value="Phosducin, domain 2"/>
    <property type="match status" value="1"/>
</dbReference>
<sequence length="303" mass="33945">MGDLEETIFQRNVPGKYSKWDDVDRNEFHDEPTEKYDQVPAETERPKDSDMELLQYAQQLSNAEVPETIRQSILAERARMTATGVKGVLADYRAAQAMAEAEAQAIALHRQQVLTRMTQGAKVQYVAEEEEDETAGLDINDIDSDDLEDDEDDAFMREFRAKRLQELRGASSSSAGANYTEQTSMFGSVKEVRAEDFVQEVEGEKRNVVVVVHLYEPSVQTCIRLNVLLDEIAASQPTIKFLRMQASSNEIVVDRVALPILTVYRGGETIETLAGIAADFGQYFTKADIEWLLSASIPPQDPV</sequence>
<feature type="domain" description="Phosducin" evidence="3">
    <location>
        <begin position="78"/>
        <end position="293"/>
    </location>
</feature>
<dbReference type="SUPFAM" id="SSF52833">
    <property type="entry name" value="Thioredoxin-like"/>
    <property type="match status" value="1"/>
</dbReference>
<comment type="similarity">
    <text evidence="1">Belongs to the phosducin family.</text>
</comment>
<dbReference type="Pfam" id="PF02114">
    <property type="entry name" value="Phosducin"/>
    <property type="match status" value="1"/>
</dbReference>
<dbReference type="CDD" id="cd02957">
    <property type="entry name" value="Phd_like"/>
    <property type="match status" value="1"/>
</dbReference>
<organism evidence="4">
    <name type="scientific">Spumella elongata</name>
    <dbReference type="NCBI Taxonomy" id="89044"/>
    <lineage>
        <taxon>Eukaryota</taxon>
        <taxon>Sar</taxon>
        <taxon>Stramenopiles</taxon>
        <taxon>Ochrophyta</taxon>
        <taxon>Chrysophyceae</taxon>
        <taxon>Chromulinales</taxon>
        <taxon>Chromulinaceae</taxon>
        <taxon>Spumella</taxon>
    </lineage>
</organism>
<name>A0A7S3GW90_9STRA</name>
<feature type="region of interest" description="Disordered" evidence="2">
    <location>
        <begin position="19"/>
        <end position="48"/>
    </location>
</feature>
<dbReference type="InterPro" id="IPR023196">
    <property type="entry name" value="Phosducin_N_dom_sf"/>
</dbReference>
<reference evidence="4" key="1">
    <citation type="submission" date="2021-01" db="EMBL/GenBank/DDBJ databases">
        <authorList>
            <person name="Corre E."/>
            <person name="Pelletier E."/>
            <person name="Niang G."/>
            <person name="Scheremetjew M."/>
            <person name="Finn R."/>
            <person name="Kale V."/>
            <person name="Holt S."/>
            <person name="Cochrane G."/>
            <person name="Meng A."/>
            <person name="Brown T."/>
            <person name="Cohen L."/>
        </authorList>
    </citation>
    <scope>NUCLEOTIDE SEQUENCE</scope>
    <source>
        <strain evidence="4">CCAP 955/1</strain>
    </source>
</reference>
<evidence type="ECO:0000313" key="4">
    <source>
        <dbReference type="EMBL" id="CAE0278262.1"/>
    </source>
</evidence>
<evidence type="ECO:0000259" key="3">
    <source>
        <dbReference type="Pfam" id="PF02114"/>
    </source>
</evidence>